<accession>A0A1Y2AZF9</accession>
<comment type="caution">
    <text evidence="2">The sequence shown here is derived from an EMBL/GenBank/DDBJ whole genome shotgun (WGS) entry which is preliminary data.</text>
</comment>
<feature type="non-terminal residue" evidence="2">
    <location>
        <position position="1"/>
    </location>
</feature>
<dbReference type="PANTHER" id="PTHR21254:SF1">
    <property type="entry name" value="C2 DOMAIN-CONTAINING PROTEIN 3"/>
    <property type="match status" value="1"/>
</dbReference>
<reference evidence="2 3" key="1">
    <citation type="submission" date="2016-08" db="EMBL/GenBank/DDBJ databases">
        <title>A Parts List for Fungal Cellulosomes Revealed by Comparative Genomics.</title>
        <authorList>
            <consortium name="DOE Joint Genome Institute"/>
            <person name="Haitjema C.H."/>
            <person name="Gilmore S.P."/>
            <person name="Henske J.K."/>
            <person name="Solomon K.V."/>
            <person name="De Groot R."/>
            <person name="Kuo A."/>
            <person name="Mondo S.J."/>
            <person name="Salamov A.A."/>
            <person name="Labutti K."/>
            <person name="Zhao Z."/>
            <person name="Chiniquy J."/>
            <person name="Barry K."/>
            <person name="Brewer H.M."/>
            <person name="Purvine S.O."/>
            <person name="Wright A.T."/>
            <person name="Boxma B."/>
            <person name="Van Alen T."/>
            <person name="Hackstein J.H."/>
            <person name="Baker S.E."/>
            <person name="Grigoriev I.V."/>
            <person name="O'Malley M.A."/>
        </authorList>
    </citation>
    <scope>NUCLEOTIDE SEQUENCE [LARGE SCALE GENOMIC DNA]</scope>
    <source>
        <strain evidence="2 3">G1</strain>
    </source>
</reference>
<feature type="non-terminal residue" evidence="2">
    <location>
        <position position="203"/>
    </location>
</feature>
<dbReference type="PANTHER" id="PTHR21254">
    <property type="entry name" value="C2 DOMAIN-CONTAINING PROTEIN 3"/>
    <property type="match status" value="1"/>
</dbReference>
<dbReference type="Proteomes" id="UP000193920">
    <property type="component" value="Unassembled WGS sequence"/>
</dbReference>
<feature type="region of interest" description="Disordered" evidence="1">
    <location>
        <begin position="55"/>
        <end position="82"/>
    </location>
</feature>
<evidence type="ECO:0000256" key="1">
    <source>
        <dbReference type="SAM" id="MobiDB-lite"/>
    </source>
</evidence>
<name>A0A1Y2AZF9_9FUNG</name>
<dbReference type="GO" id="GO:0060271">
    <property type="term" value="P:cilium assembly"/>
    <property type="evidence" value="ECO:0007669"/>
    <property type="project" value="TreeGrafter"/>
</dbReference>
<dbReference type="GO" id="GO:0005815">
    <property type="term" value="C:microtubule organizing center"/>
    <property type="evidence" value="ECO:0007669"/>
    <property type="project" value="TreeGrafter"/>
</dbReference>
<evidence type="ECO:0000313" key="2">
    <source>
        <dbReference type="EMBL" id="ORY27958.1"/>
    </source>
</evidence>
<organism evidence="2 3">
    <name type="scientific">Neocallimastix californiae</name>
    <dbReference type="NCBI Taxonomy" id="1754190"/>
    <lineage>
        <taxon>Eukaryota</taxon>
        <taxon>Fungi</taxon>
        <taxon>Fungi incertae sedis</taxon>
        <taxon>Chytridiomycota</taxon>
        <taxon>Chytridiomycota incertae sedis</taxon>
        <taxon>Neocallimastigomycetes</taxon>
        <taxon>Neocallimastigales</taxon>
        <taxon>Neocallimastigaceae</taxon>
        <taxon>Neocallimastix</taxon>
    </lineage>
</organism>
<feature type="compositionally biased region" description="Polar residues" evidence="1">
    <location>
        <begin position="167"/>
        <end position="179"/>
    </location>
</feature>
<protein>
    <submittedName>
        <fullName evidence="2">Uncharacterized protein</fullName>
    </submittedName>
</protein>
<dbReference type="AlphaFoldDB" id="A0A1Y2AZF9"/>
<feature type="region of interest" description="Disordered" evidence="1">
    <location>
        <begin position="167"/>
        <end position="203"/>
    </location>
</feature>
<proteinExistence type="predicted"/>
<feature type="compositionally biased region" description="Low complexity" evidence="1">
    <location>
        <begin position="191"/>
        <end position="203"/>
    </location>
</feature>
<sequence length="203" mass="22737">NSTSLLSSRASNYDNEFNFNFNYSLPIAMTPQFIEKYKNTPIIVEVWKKVIHLGQEPPKNKSTKGTGNGNNNNDDDDDEKMSSNSLETKLMGLLRIPFQYIIASFIANKEILTSGNIDGIKMITPLILPEAEYPIMDPFTGISKGWVKSTLSLGPCWDQINKFNNNSKNLSDENLNQESNIKKDGSKETESTNNNDTSNETNS</sequence>
<evidence type="ECO:0000313" key="3">
    <source>
        <dbReference type="Proteomes" id="UP000193920"/>
    </source>
</evidence>
<feature type="compositionally biased region" description="Basic and acidic residues" evidence="1">
    <location>
        <begin position="180"/>
        <end position="190"/>
    </location>
</feature>
<dbReference type="OrthoDB" id="79771at2759"/>
<gene>
    <name evidence="2" type="ORF">LY90DRAFT_367005</name>
</gene>
<dbReference type="EMBL" id="MCOG01000189">
    <property type="protein sequence ID" value="ORY27958.1"/>
    <property type="molecule type" value="Genomic_DNA"/>
</dbReference>
<keyword evidence="3" id="KW-1185">Reference proteome</keyword>